<proteinExistence type="predicted"/>
<organism evidence="1 2">
    <name type="scientific">Didymella glomerata</name>
    <dbReference type="NCBI Taxonomy" id="749621"/>
    <lineage>
        <taxon>Eukaryota</taxon>
        <taxon>Fungi</taxon>
        <taxon>Dikarya</taxon>
        <taxon>Ascomycota</taxon>
        <taxon>Pezizomycotina</taxon>
        <taxon>Dothideomycetes</taxon>
        <taxon>Pleosporomycetidae</taxon>
        <taxon>Pleosporales</taxon>
        <taxon>Pleosporineae</taxon>
        <taxon>Didymellaceae</taxon>
        <taxon>Didymella</taxon>
    </lineage>
</organism>
<dbReference type="AlphaFoldDB" id="A0A9W8WV88"/>
<comment type="caution">
    <text evidence="1">The sequence shown here is derived from an EMBL/GenBank/DDBJ whole genome shotgun (WGS) entry which is preliminary data.</text>
</comment>
<name>A0A9W8WV88_9PLEO</name>
<dbReference type="OrthoDB" id="5413827at2759"/>
<sequence>MDIGDHDLSALSIPGGVDGDPSTPPLSPLQRLPTELKRQIISYVIPQGLTPIFAQRPSRYSWSNKLSCGLDTRDVDDYEQPAYAEVLSLGQPLVYNENEFVFRTKMPMPGGNFGPIRPHILRNIRIIGLLVKRNLRVQKDLSGHRNFLRLFVEAINAHTNDSNHLSLLKELIKNDRFGTLRYKSERFDDELSLDWAEFAERNNIELSDRLLDFFKKHNAHFPRPTPQ</sequence>
<dbReference type="EMBL" id="JAPEUV010000086">
    <property type="protein sequence ID" value="KAJ4333918.1"/>
    <property type="molecule type" value="Genomic_DNA"/>
</dbReference>
<reference evidence="1" key="1">
    <citation type="submission" date="2022-10" db="EMBL/GenBank/DDBJ databases">
        <title>Tapping the CABI collections for fungal endophytes: first genome assemblies for Collariella, Neodidymelliopsis, Ascochyta clinopodiicola, Didymella pomorum, Didymosphaeria variabile, Neocosmospora piperis and Neocucurbitaria cava.</title>
        <authorList>
            <person name="Hill R."/>
        </authorList>
    </citation>
    <scope>NUCLEOTIDE SEQUENCE</scope>
    <source>
        <strain evidence="1">IMI 360193</strain>
    </source>
</reference>
<protein>
    <submittedName>
        <fullName evidence="1">Uncharacterized protein</fullName>
    </submittedName>
</protein>
<gene>
    <name evidence="1" type="ORF">N0V87_007290</name>
</gene>
<evidence type="ECO:0000313" key="1">
    <source>
        <dbReference type="EMBL" id="KAJ4333918.1"/>
    </source>
</evidence>
<evidence type="ECO:0000313" key="2">
    <source>
        <dbReference type="Proteomes" id="UP001140562"/>
    </source>
</evidence>
<dbReference type="Proteomes" id="UP001140562">
    <property type="component" value="Unassembled WGS sequence"/>
</dbReference>
<accession>A0A9W8WV88</accession>
<keyword evidence="2" id="KW-1185">Reference proteome</keyword>